<accession>A0A6G1EFZ9</accession>
<evidence type="ECO:0000256" key="1">
    <source>
        <dbReference type="SAM" id="MobiDB-lite"/>
    </source>
</evidence>
<sequence length="122" mass="13364">MHTAVAEGEDGRMAASSTSWSHHRHHRSAWRLRRRQREHRTTEVRAAVAEAEDRGAEIDAAAAVVSSTSWTHLHQSAWRTRRRGSAPHQPEAIEDRGRAGEAMDGEVEAAAALGEVEAVAAN</sequence>
<comment type="caution">
    <text evidence="2">The sequence shown here is derived from an EMBL/GenBank/DDBJ whole genome shotgun (WGS) entry which is preliminary data.</text>
</comment>
<evidence type="ECO:0008006" key="4">
    <source>
        <dbReference type="Google" id="ProtNLM"/>
    </source>
</evidence>
<keyword evidence="3" id="KW-1185">Reference proteome</keyword>
<organism evidence="2 3">
    <name type="scientific">Oryza meyeriana var. granulata</name>
    <dbReference type="NCBI Taxonomy" id="110450"/>
    <lineage>
        <taxon>Eukaryota</taxon>
        <taxon>Viridiplantae</taxon>
        <taxon>Streptophyta</taxon>
        <taxon>Embryophyta</taxon>
        <taxon>Tracheophyta</taxon>
        <taxon>Spermatophyta</taxon>
        <taxon>Magnoliopsida</taxon>
        <taxon>Liliopsida</taxon>
        <taxon>Poales</taxon>
        <taxon>Poaceae</taxon>
        <taxon>BOP clade</taxon>
        <taxon>Oryzoideae</taxon>
        <taxon>Oryzeae</taxon>
        <taxon>Oryzinae</taxon>
        <taxon>Oryza</taxon>
        <taxon>Oryza meyeriana</taxon>
    </lineage>
</organism>
<dbReference type="EMBL" id="SPHZ02000003">
    <property type="protein sequence ID" value="KAF0923344.1"/>
    <property type="molecule type" value="Genomic_DNA"/>
</dbReference>
<name>A0A6G1EFZ9_9ORYZ</name>
<reference evidence="2 3" key="1">
    <citation type="submission" date="2019-11" db="EMBL/GenBank/DDBJ databases">
        <title>Whole genome sequence of Oryza granulata.</title>
        <authorList>
            <person name="Li W."/>
        </authorList>
    </citation>
    <scope>NUCLEOTIDE SEQUENCE [LARGE SCALE GENOMIC DNA]</scope>
    <source>
        <strain evidence="3">cv. Menghai</strain>
        <tissue evidence="2">Leaf</tissue>
    </source>
</reference>
<evidence type="ECO:0000313" key="2">
    <source>
        <dbReference type="EMBL" id="KAF0923344.1"/>
    </source>
</evidence>
<feature type="compositionally biased region" description="Basic and acidic residues" evidence="1">
    <location>
        <begin position="91"/>
        <end position="101"/>
    </location>
</feature>
<proteinExistence type="predicted"/>
<dbReference type="AlphaFoldDB" id="A0A6G1EFZ9"/>
<feature type="compositionally biased region" description="Basic residues" evidence="1">
    <location>
        <begin position="21"/>
        <end position="38"/>
    </location>
</feature>
<feature type="region of interest" description="Disordered" evidence="1">
    <location>
        <begin position="1"/>
        <end position="41"/>
    </location>
</feature>
<protein>
    <recommendedName>
        <fullName evidence="4">DUF834 domain-containing protein</fullName>
    </recommendedName>
</protein>
<feature type="region of interest" description="Disordered" evidence="1">
    <location>
        <begin position="76"/>
        <end position="102"/>
    </location>
</feature>
<dbReference type="Proteomes" id="UP000479710">
    <property type="component" value="Unassembled WGS sequence"/>
</dbReference>
<evidence type="ECO:0000313" key="3">
    <source>
        <dbReference type="Proteomes" id="UP000479710"/>
    </source>
</evidence>
<gene>
    <name evidence="2" type="ORF">E2562_005303</name>
</gene>